<reference evidence="8 9" key="1">
    <citation type="journal article" date="2021" name="Environ. Microbiol.">
        <title>Genetic insights into the dark matter of the mammalian gut microbiota through targeted genome reconstruction.</title>
        <authorList>
            <person name="Lugli G.A."/>
            <person name="Alessandri G."/>
            <person name="Milani C."/>
            <person name="Viappiani A."/>
            <person name="Fontana F."/>
            <person name="Tarracchini C."/>
            <person name="Mancabelli L."/>
            <person name="Argentini C."/>
            <person name="Ruiz L."/>
            <person name="Margolles A."/>
            <person name="van Sinderen D."/>
            <person name="Turroni F."/>
            <person name="Ventura M."/>
        </authorList>
    </citation>
    <scope>NUCLEOTIDE SEQUENCE [LARGE SCALE GENOMIC DNA]</scope>
    <source>
        <strain evidence="8 9">LC6</strain>
    </source>
</reference>
<accession>A0ABS5UYS4</accession>
<feature type="region of interest" description="Disordered" evidence="5">
    <location>
        <begin position="1"/>
        <end position="24"/>
    </location>
</feature>
<evidence type="ECO:0000256" key="2">
    <source>
        <dbReference type="ARBA" id="ARBA00022692"/>
    </source>
</evidence>
<dbReference type="EMBL" id="JAFEJU010000004">
    <property type="protein sequence ID" value="MBT1175363.1"/>
    <property type="molecule type" value="Genomic_DNA"/>
</dbReference>
<feature type="transmembrane region" description="Helical" evidence="6">
    <location>
        <begin position="136"/>
        <end position="162"/>
    </location>
</feature>
<keyword evidence="4 6" id="KW-0472">Membrane</keyword>
<protein>
    <submittedName>
        <fullName evidence="8">MFS transporter</fullName>
    </submittedName>
</protein>
<keyword evidence="2 6" id="KW-0812">Transmembrane</keyword>
<evidence type="ECO:0000313" key="9">
    <source>
        <dbReference type="Proteomes" id="UP000711736"/>
    </source>
</evidence>
<dbReference type="Pfam" id="PF07690">
    <property type="entry name" value="MFS_1"/>
    <property type="match status" value="1"/>
</dbReference>
<feature type="transmembrane region" description="Helical" evidence="6">
    <location>
        <begin position="327"/>
        <end position="345"/>
    </location>
</feature>
<dbReference type="InterPro" id="IPR011701">
    <property type="entry name" value="MFS"/>
</dbReference>
<gene>
    <name evidence="8" type="ORF">JS530_07615</name>
</gene>
<dbReference type="RefSeq" id="WP_214376574.1">
    <property type="nucleotide sequence ID" value="NZ_JAFEJU010000004.1"/>
</dbReference>
<evidence type="ECO:0000259" key="7">
    <source>
        <dbReference type="PROSITE" id="PS50850"/>
    </source>
</evidence>
<keyword evidence="9" id="KW-1185">Reference proteome</keyword>
<dbReference type="InterPro" id="IPR036259">
    <property type="entry name" value="MFS_trans_sf"/>
</dbReference>
<evidence type="ECO:0000313" key="8">
    <source>
        <dbReference type="EMBL" id="MBT1175363.1"/>
    </source>
</evidence>
<dbReference type="PROSITE" id="PS50850">
    <property type="entry name" value="MFS"/>
    <property type="match status" value="1"/>
</dbReference>
<dbReference type="PANTHER" id="PTHR23528:SF1">
    <property type="entry name" value="MAJOR FACILITATOR SUPERFAMILY (MFS) PROFILE DOMAIN-CONTAINING PROTEIN"/>
    <property type="match status" value="1"/>
</dbReference>
<dbReference type="SUPFAM" id="SSF103473">
    <property type="entry name" value="MFS general substrate transporter"/>
    <property type="match status" value="1"/>
</dbReference>
<feature type="transmembrane region" description="Helical" evidence="6">
    <location>
        <begin position="83"/>
        <end position="101"/>
    </location>
</feature>
<evidence type="ECO:0000256" key="5">
    <source>
        <dbReference type="SAM" id="MobiDB-lite"/>
    </source>
</evidence>
<feature type="transmembrane region" description="Helical" evidence="6">
    <location>
        <begin position="294"/>
        <end position="315"/>
    </location>
</feature>
<evidence type="ECO:0000256" key="3">
    <source>
        <dbReference type="ARBA" id="ARBA00022989"/>
    </source>
</evidence>
<name>A0ABS5UYS4_9BIFI</name>
<evidence type="ECO:0000256" key="4">
    <source>
        <dbReference type="ARBA" id="ARBA00023136"/>
    </source>
</evidence>
<feature type="transmembrane region" description="Helical" evidence="6">
    <location>
        <begin position="201"/>
        <end position="221"/>
    </location>
</feature>
<feature type="transmembrane region" description="Helical" evidence="6">
    <location>
        <begin position="41"/>
        <end position="63"/>
    </location>
</feature>
<proteinExistence type="predicted"/>
<evidence type="ECO:0000256" key="1">
    <source>
        <dbReference type="ARBA" id="ARBA00004651"/>
    </source>
</evidence>
<comment type="subcellular location">
    <subcellularLocation>
        <location evidence="1">Cell membrane</location>
        <topology evidence="1">Multi-pass membrane protein</topology>
    </subcellularLocation>
</comment>
<sequence length="440" mass="47223">MTKATEPQEPRDVAHARAHNIQETSEAMPEPGMTMLQRIRFLIGFLLCGILWYAPFAAVIGILLPQRFLDDGVADPTALVAQLNSIGAFVALFANLLWGTLSDRSRSRFGRRTPFIVVGAVLAGLFLWLTSVVNGALLIILCWCGAQLFLNMLLAPFFAVLSDRIPENNRASMSAIYGLGVTIGQSIGQILSAALLTNVAFGILLASVCLAICGLLTVIVWPKEPSAASLPAAQRGQGVVSVIRAFTPPTKNCRDFYLALFGRLLITISIYMIVNYQLYIFREYIGLDTARASASLSVAAIIIMVASLVASAIAGPLSDFLHRRKPLVIACALIIAFGFLIPAMIPSVWGMYVWAAFHGFGVGVYNACDQALNVDVLPNKEEAGKDLGILNLSNTVGQMIGPVATSIIVIAFGSYRLAFLIGAIVLACSCVFIGLIRKAK</sequence>
<dbReference type="PANTHER" id="PTHR23528">
    <property type="match status" value="1"/>
</dbReference>
<comment type="caution">
    <text evidence="8">The sequence shown here is derived from an EMBL/GenBank/DDBJ whole genome shotgun (WGS) entry which is preliminary data.</text>
</comment>
<feature type="domain" description="Major facilitator superfamily (MFS) profile" evidence="7">
    <location>
        <begin position="255"/>
        <end position="440"/>
    </location>
</feature>
<evidence type="ECO:0000256" key="6">
    <source>
        <dbReference type="SAM" id="Phobius"/>
    </source>
</evidence>
<organism evidence="8 9">
    <name type="scientific">Bifidobacterium colobi</name>
    <dbReference type="NCBI Taxonomy" id="2809026"/>
    <lineage>
        <taxon>Bacteria</taxon>
        <taxon>Bacillati</taxon>
        <taxon>Actinomycetota</taxon>
        <taxon>Actinomycetes</taxon>
        <taxon>Bifidobacteriales</taxon>
        <taxon>Bifidobacteriaceae</taxon>
        <taxon>Bifidobacterium</taxon>
    </lineage>
</organism>
<keyword evidence="3 6" id="KW-1133">Transmembrane helix</keyword>
<feature type="compositionally biased region" description="Basic and acidic residues" evidence="5">
    <location>
        <begin position="1"/>
        <end position="15"/>
    </location>
</feature>
<dbReference type="Gene3D" id="1.20.1250.20">
    <property type="entry name" value="MFS general substrate transporter like domains"/>
    <property type="match status" value="2"/>
</dbReference>
<dbReference type="Proteomes" id="UP000711736">
    <property type="component" value="Unassembled WGS sequence"/>
</dbReference>
<dbReference type="CDD" id="cd06174">
    <property type="entry name" value="MFS"/>
    <property type="match status" value="1"/>
</dbReference>
<feature type="transmembrane region" description="Helical" evidence="6">
    <location>
        <begin position="174"/>
        <end position="195"/>
    </location>
</feature>
<feature type="transmembrane region" description="Helical" evidence="6">
    <location>
        <begin position="417"/>
        <end position="436"/>
    </location>
</feature>
<dbReference type="InterPro" id="IPR020846">
    <property type="entry name" value="MFS_dom"/>
</dbReference>
<feature type="transmembrane region" description="Helical" evidence="6">
    <location>
        <begin position="256"/>
        <end position="274"/>
    </location>
</feature>
<feature type="transmembrane region" description="Helical" evidence="6">
    <location>
        <begin position="113"/>
        <end position="130"/>
    </location>
</feature>